<dbReference type="RefSeq" id="WP_054819838.1">
    <property type="nucleotide sequence ID" value="NZ_BJCS01000015.1"/>
</dbReference>
<dbReference type="InterPro" id="IPR019688">
    <property type="entry name" value="DUF2533"/>
</dbReference>
<proteinExistence type="predicted"/>
<dbReference type="KEGG" id="pnp:IJ22_16460"/>
<dbReference type="OrthoDB" id="2679622at2"/>
<name>A0A0U2W0H8_9BACL</name>
<accession>A0A0U2W0H8</accession>
<reference evidence="2" key="1">
    <citation type="submission" date="2015-12" db="EMBL/GenBank/DDBJ databases">
        <title>Complete genome sequences of two moderately thermophilic Paenibacillus species.</title>
        <authorList>
            <person name="Butler R.III."/>
            <person name="Wang J."/>
            <person name="Stark B.C."/>
            <person name="Pombert J.-F."/>
        </authorList>
    </citation>
    <scope>NUCLEOTIDE SEQUENCE [LARGE SCALE GENOMIC DNA]</scope>
    <source>
        <strain evidence="2">32O-Y</strain>
    </source>
</reference>
<reference evidence="1 2" key="2">
    <citation type="journal article" date="2016" name="Genome Announc.">
        <title>Complete Genome Sequences of Two Interactive Moderate Thermophiles, Paenibacillus napthalenovorans 32O-Y and Paenibacillus sp. 32O-W.</title>
        <authorList>
            <person name="Butler R.R.III."/>
            <person name="Wang J."/>
            <person name="Stark B.C."/>
            <person name="Pombert J.F."/>
        </authorList>
    </citation>
    <scope>NUCLEOTIDE SEQUENCE [LARGE SCALE GENOMIC DNA]</scope>
    <source>
        <strain evidence="1 2">32O-Y</strain>
    </source>
</reference>
<gene>
    <name evidence="1" type="ORF">IJ22_16460</name>
</gene>
<evidence type="ECO:0000313" key="2">
    <source>
        <dbReference type="Proteomes" id="UP000061660"/>
    </source>
</evidence>
<sequence>MNVHEAITNHTRKQHAHLERFIELENERERAIEQAVAQCAAGLPFSVEPINAVTALINSHAQKGISPTRIFVTEEMVREFVKRKG</sequence>
<evidence type="ECO:0000313" key="1">
    <source>
        <dbReference type="EMBL" id="ALS22020.1"/>
    </source>
</evidence>
<keyword evidence="2" id="KW-1185">Reference proteome</keyword>
<dbReference type="Proteomes" id="UP000061660">
    <property type="component" value="Chromosome"/>
</dbReference>
<dbReference type="Pfam" id="PF10752">
    <property type="entry name" value="DUF2533"/>
    <property type="match status" value="1"/>
</dbReference>
<dbReference type="PATRIC" id="fig|162209.4.peg.1743"/>
<protein>
    <submittedName>
        <fullName evidence="1">Uncharacterized protein</fullName>
    </submittedName>
</protein>
<dbReference type="EMBL" id="CP013652">
    <property type="protein sequence ID" value="ALS22020.1"/>
    <property type="molecule type" value="Genomic_DNA"/>
</dbReference>
<organism evidence="1 2">
    <name type="scientific">Paenibacillus naphthalenovorans</name>
    <dbReference type="NCBI Taxonomy" id="162209"/>
    <lineage>
        <taxon>Bacteria</taxon>
        <taxon>Bacillati</taxon>
        <taxon>Bacillota</taxon>
        <taxon>Bacilli</taxon>
        <taxon>Bacillales</taxon>
        <taxon>Paenibacillaceae</taxon>
        <taxon>Paenibacillus</taxon>
    </lineage>
</organism>
<dbReference type="AlphaFoldDB" id="A0A0U2W0H8"/>